<feature type="signal peptide" evidence="4">
    <location>
        <begin position="1"/>
        <end position="27"/>
    </location>
</feature>
<proteinExistence type="inferred from homology"/>
<dbReference type="InterPro" id="IPR000528">
    <property type="entry name" value="Plant_nsLTP"/>
</dbReference>
<evidence type="ECO:0000256" key="4">
    <source>
        <dbReference type="SAM" id="SignalP"/>
    </source>
</evidence>
<gene>
    <name evidence="6" type="ORF">HAX54_025407</name>
</gene>
<keyword evidence="2" id="KW-0813">Transport</keyword>
<accession>A0ABS8V1G0</accession>
<dbReference type="InterPro" id="IPR036312">
    <property type="entry name" value="Bifun_inhib/LTP/seed_sf"/>
</dbReference>
<evidence type="ECO:0000256" key="1">
    <source>
        <dbReference type="ARBA" id="ARBA00009748"/>
    </source>
</evidence>
<evidence type="ECO:0000313" key="7">
    <source>
        <dbReference type="Proteomes" id="UP000823775"/>
    </source>
</evidence>
<protein>
    <recommendedName>
        <fullName evidence="5">Bifunctional inhibitor/plant lipid transfer protein/seed storage helical domain-containing protein</fullName>
    </recommendedName>
</protein>
<dbReference type="EMBL" id="JACEIK010003084">
    <property type="protein sequence ID" value="MCD9640225.1"/>
    <property type="molecule type" value="Genomic_DNA"/>
</dbReference>
<comment type="caution">
    <text evidence="6">The sequence shown here is derived from an EMBL/GenBank/DDBJ whole genome shotgun (WGS) entry which is preliminary data.</text>
</comment>
<keyword evidence="4" id="KW-0732">Signal</keyword>
<reference evidence="6 7" key="1">
    <citation type="journal article" date="2021" name="BMC Genomics">
        <title>Datura genome reveals duplications of psychoactive alkaloid biosynthetic genes and high mutation rate following tissue culture.</title>
        <authorList>
            <person name="Rajewski A."/>
            <person name="Carter-House D."/>
            <person name="Stajich J."/>
            <person name="Litt A."/>
        </authorList>
    </citation>
    <scope>NUCLEOTIDE SEQUENCE [LARGE SCALE GENOMIC DNA]</scope>
    <source>
        <strain evidence="6">AR-01</strain>
    </source>
</reference>
<evidence type="ECO:0000256" key="2">
    <source>
        <dbReference type="ARBA" id="ARBA00022448"/>
    </source>
</evidence>
<feature type="domain" description="Bifunctional inhibitor/plant lipid transfer protein/seed storage helical" evidence="5">
    <location>
        <begin position="30"/>
        <end position="109"/>
    </location>
</feature>
<evidence type="ECO:0000313" key="6">
    <source>
        <dbReference type="EMBL" id="MCD9640225.1"/>
    </source>
</evidence>
<feature type="chain" id="PRO_5045168946" description="Bifunctional inhibitor/plant lipid transfer protein/seed storage helical domain-containing protein" evidence="4">
    <location>
        <begin position="28"/>
        <end position="127"/>
    </location>
</feature>
<keyword evidence="3" id="KW-0446">Lipid-binding</keyword>
<sequence>MRPSSFSLVVILSISFLLLRSSSSVAAVKCTDVAKPMKLCIDWMTTGYKRSVVPPKTCCDELLNLNNMGINPEEEIAICECVKSEMQGLNIIDIVAESLSGLCGVLLPFPITPKLNCSEINATNIKY</sequence>
<name>A0ABS8V1G0_DATST</name>
<dbReference type="SUPFAM" id="SSF47699">
    <property type="entry name" value="Bifunctional inhibitor/lipid-transfer protein/seed storage 2S albumin"/>
    <property type="match status" value="1"/>
</dbReference>
<dbReference type="PANTHER" id="PTHR33076">
    <property type="entry name" value="NON-SPECIFIC LIPID-TRANSFER PROTEIN 2-RELATED"/>
    <property type="match status" value="1"/>
</dbReference>
<evidence type="ECO:0000256" key="3">
    <source>
        <dbReference type="ARBA" id="ARBA00023121"/>
    </source>
</evidence>
<keyword evidence="7" id="KW-1185">Reference proteome</keyword>
<dbReference type="CDD" id="cd01960">
    <property type="entry name" value="nsLTP1"/>
    <property type="match status" value="1"/>
</dbReference>
<dbReference type="Pfam" id="PF00234">
    <property type="entry name" value="Tryp_alpha_amyl"/>
    <property type="match status" value="1"/>
</dbReference>
<dbReference type="InterPro" id="IPR016140">
    <property type="entry name" value="Bifunc_inhib/LTP/seed_store"/>
</dbReference>
<organism evidence="6 7">
    <name type="scientific">Datura stramonium</name>
    <name type="common">Jimsonweed</name>
    <name type="synonym">Common thornapple</name>
    <dbReference type="NCBI Taxonomy" id="4076"/>
    <lineage>
        <taxon>Eukaryota</taxon>
        <taxon>Viridiplantae</taxon>
        <taxon>Streptophyta</taxon>
        <taxon>Embryophyta</taxon>
        <taxon>Tracheophyta</taxon>
        <taxon>Spermatophyta</taxon>
        <taxon>Magnoliopsida</taxon>
        <taxon>eudicotyledons</taxon>
        <taxon>Gunneridae</taxon>
        <taxon>Pentapetalae</taxon>
        <taxon>asterids</taxon>
        <taxon>lamiids</taxon>
        <taxon>Solanales</taxon>
        <taxon>Solanaceae</taxon>
        <taxon>Solanoideae</taxon>
        <taxon>Datureae</taxon>
        <taxon>Datura</taxon>
    </lineage>
</organism>
<comment type="similarity">
    <text evidence="1">Belongs to the plant LTP family.</text>
</comment>
<dbReference type="Proteomes" id="UP000823775">
    <property type="component" value="Unassembled WGS sequence"/>
</dbReference>
<dbReference type="Gene3D" id="1.10.110.10">
    <property type="entry name" value="Plant lipid-transfer and hydrophobic proteins"/>
    <property type="match status" value="1"/>
</dbReference>
<dbReference type="PRINTS" id="PR00382">
    <property type="entry name" value="LIPIDTRNSFER"/>
</dbReference>
<evidence type="ECO:0000259" key="5">
    <source>
        <dbReference type="Pfam" id="PF00234"/>
    </source>
</evidence>